<sequence>MDDKSTLDFAIYYTEEKNFSIIPLIGKIPDASVLPKEPNEKGEPKPTWRPYQKRKPTQDELQKWFGNGSKRNIGIVTGTISGIAVVDLDGREAIQLAKDLELPDTPVVKTARGYHLYYRYRPGIRNFQKRDDLPGIDVRGDGGYVVAPPSIHTSGVQYAWAKG</sequence>
<dbReference type="Proteomes" id="UP000221734">
    <property type="component" value="Chromosome Kuenenia_stuttgartiensis_MBR1"/>
</dbReference>
<dbReference type="CDD" id="cd04859">
    <property type="entry name" value="Prim_Pol"/>
    <property type="match status" value="1"/>
</dbReference>
<dbReference type="OrthoDB" id="247920at2"/>
<proteinExistence type="predicted"/>
<dbReference type="AlphaFoldDB" id="A0A2C9CAR8"/>
<evidence type="ECO:0000313" key="4">
    <source>
        <dbReference type="Proteomes" id="UP000221734"/>
    </source>
</evidence>
<evidence type="ECO:0000256" key="1">
    <source>
        <dbReference type="SAM" id="MobiDB-lite"/>
    </source>
</evidence>
<dbReference type="InterPro" id="IPR015330">
    <property type="entry name" value="DNA_primase/pol_bifunc_N"/>
</dbReference>
<reference evidence="4" key="1">
    <citation type="submission" date="2017-10" db="EMBL/GenBank/DDBJ databases">
        <authorList>
            <person name="Frank J."/>
        </authorList>
    </citation>
    <scope>NUCLEOTIDE SEQUENCE [LARGE SCALE GENOMIC DNA]</scope>
</reference>
<protein>
    <recommendedName>
        <fullName evidence="2">DNA primase/polymerase bifunctional N-terminal domain-containing protein</fullName>
    </recommendedName>
</protein>
<dbReference type="SMART" id="SM00943">
    <property type="entry name" value="Prim-Pol"/>
    <property type="match status" value="1"/>
</dbReference>
<feature type="region of interest" description="Disordered" evidence="1">
    <location>
        <begin position="33"/>
        <end position="59"/>
    </location>
</feature>
<dbReference type="KEGG" id="kst:KSMBR1_0286"/>
<dbReference type="Gene3D" id="3.30.720.160">
    <property type="entry name" value="Bifunctional DNA primase/polymerase, N-terminal"/>
    <property type="match status" value="1"/>
</dbReference>
<evidence type="ECO:0000259" key="2">
    <source>
        <dbReference type="SMART" id="SM00943"/>
    </source>
</evidence>
<evidence type="ECO:0000313" key="3">
    <source>
        <dbReference type="EMBL" id="SOH02802.1"/>
    </source>
</evidence>
<dbReference type="EMBL" id="LT934425">
    <property type="protein sequence ID" value="SOH02802.1"/>
    <property type="molecule type" value="Genomic_DNA"/>
</dbReference>
<keyword evidence="4" id="KW-1185">Reference proteome</keyword>
<dbReference type="SUPFAM" id="SSF56747">
    <property type="entry name" value="Prim-pol domain"/>
    <property type="match status" value="1"/>
</dbReference>
<feature type="compositionally biased region" description="Basic and acidic residues" evidence="1">
    <location>
        <begin position="37"/>
        <end position="46"/>
    </location>
</feature>
<name>A0A2C9CAR8_KUEST</name>
<accession>A0A2C9CAR8</accession>
<feature type="domain" description="DNA primase/polymerase bifunctional N-terminal" evidence="2">
    <location>
        <begin position="10"/>
        <end position="161"/>
    </location>
</feature>
<organism evidence="3 4">
    <name type="scientific">Kuenenia stuttgartiensis</name>
    <dbReference type="NCBI Taxonomy" id="174633"/>
    <lineage>
        <taxon>Bacteria</taxon>
        <taxon>Pseudomonadati</taxon>
        <taxon>Planctomycetota</taxon>
        <taxon>Candidatus Brocadiia</taxon>
        <taxon>Candidatus Brocadiales</taxon>
        <taxon>Candidatus Brocadiaceae</taxon>
        <taxon>Candidatus Kuenenia</taxon>
    </lineage>
</organism>
<gene>
    <name evidence="3" type="ORF">KSMBR1_0286</name>
</gene>
<dbReference type="RefSeq" id="WP_099323720.1">
    <property type="nucleotide sequence ID" value="NZ_LT934425.1"/>
</dbReference>
<dbReference type="Pfam" id="PF09250">
    <property type="entry name" value="Prim-Pol"/>
    <property type="match status" value="1"/>
</dbReference>